<dbReference type="EMBL" id="VSRR010020362">
    <property type="protein sequence ID" value="MPC63047.1"/>
    <property type="molecule type" value="Genomic_DNA"/>
</dbReference>
<gene>
    <name evidence="2" type="ORF">E2C01_057140</name>
</gene>
<feature type="region of interest" description="Disordered" evidence="1">
    <location>
        <begin position="1"/>
        <end position="28"/>
    </location>
</feature>
<organism evidence="2 3">
    <name type="scientific">Portunus trituberculatus</name>
    <name type="common">Swimming crab</name>
    <name type="synonym">Neptunus trituberculatus</name>
    <dbReference type="NCBI Taxonomy" id="210409"/>
    <lineage>
        <taxon>Eukaryota</taxon>
        <taxon>Metazoa</taxon>
        <taxon>Ecdysozoa</taxon>
        <taxon>Arthropoda</taxon>
        <taxon>Crustacea</taxon>
        <taxon>Multicrustacea</taxon>
        <taxon>Malacostraca</taxon>
        <taxon>Eumalacostraca</taxon>
        <taxon>Eucarida</taxon>
        <taxon>Decapoda</taxon>
        <taxon>Pleocyemata</taxon>
        <taxon>Brachyura</taxon>
        <taxon>Eubrachyura</taxon>
        <taxon>Portunoidea</taxon>
        <taxon>Portunidae</taxon>
        <taxon>Portuninae</taxon>
        <taxon>Portunus</taxon>
    </lineage>
</organism>
<evidence type="ECO:0000256" key="1">
    <source>
        <dbReference type="SAM" id="MobiDB-lite"/>
    </source>
</evidence>
<sequence>MRLLRNRGHNQALAGCFTPSDTPGGREKEQAALDRGIITPWRSSDSVRKRFTDDRKHYEENIVAYSPAL</sequence>
<dbReference type="Proteomes" id="UP000324222">
    <property type="component" value="Unassembled WGS sequence"/>
</dbReference>
<dbReference type="AlphaFoldDB" id="A0A5B7H112"/>
<accession>A0A5B7H112</accession>
<protein>
    <submittedName>
        <fullName evidence="2">Uncharacterized protein</fullName>
    </submittedName>
</protein>
<comment type="caution">
    <text evidence="2">The sequence shown here is derived from an EMBL/GenBank/DDBJ whole genome shotgun (WGS) entry which is preliminary data.</text>
</comment>
<evidence type="ECO:0000313" key="3">
    <source>
        <dbReference type="Proteomes" id="UP000324222"/>
    </source>
</evidence>
<proteinExistence type="predicted"/>
<reference evidence="2 3" key="1">
    <citation type="submission" date="2019-05" db="EMBL/GenBank/DDBJ databases">
        <title>Another draft genome of Portunus trituberculatus and its Hox gene families provides insights of decapod evolution.</title>
        <authorList>
            <person name="Jeong J.-H."/>
            <person name="Song I."/>
            <person name="Kim S."/>
            <person name="Choi T."/>
            <person name="Kim D."/>
            <person name="Ryu S."/>
            <person name="Kim W."/>
        </authorList>
    </citation>
    <scope>NUCLEOTIDE SEQUENCE [LARGE SCALE GENOMIC DNA]</scope>
    <source>
        <tissue evidence="2">Muscle</tissue>
    </source>
</reference>
<evidence type="ECO:0000313" key="2">
    <source>
        <dbReference type="EMBL" id="MPC63047.1"/>
    </source>
</evidence>
<name>A0A5B7H112_PORTR</name>
<keyword evidence="3" id="KW-1185">Reference proteome</keyword>